<dbReference type="AlphaFoldDB" id="A0A0B4EMZ9"/>
<dbReference type="HOGENOM" id="CLU_1563216_0_0_1"/>
<dbReference type="Proteomes" id="UP000031186">
    <property type="component" value="Unassembled WGS sequence"/>
</dbReference>
<keyword evidence="2" id="KW-1185">Reference proteome</keyword>
<dbReference type="GO" id="GO:0020037">
    <property type="term" value="F:heme binding"/>
    <property type="evidence" value="ECO:0007669"/>
    <property type="project" value="InterPro"/>
</dbReference>
<dbReference type="SUPFAM" id="SSF48264">
    <property type="entry name" value="Cytochrome P450"/>
    <property type="match status" value="1"/>
</dbReference>
<dbReference type="GO" id="GO:0004497">
    <property type="term" value="F:monooxygenase activity"/>
    <property type="evidence" value="ECO:0007669"/>
    <property type="project" value="InterPro"/>
</dbReference>
<evidence type="ECO:0000313" key="1">
    <source>
        <dbReference type="EMBL" id="KID59608.1"/>
    </source>
</evidence>
<dbReference type="GO" id="GO:0005506">
    <property type="term" value="F:iron ion binding"/>
    <property type="evidence" value="ECO:0007669"/>
    <property type="project" value="InterPro"/>
</dbReference>
<reference evidence="1 2" key="1">
    <citation type="journal article" date="2014" name="Proc. Natl. Acad. Sci. U.S.A.">
        <title>Trajectory and genomic determinants of fungal-pathogen speciation and host adaptation.</title>
        <authorList>
            <person name="Hu X."/>
            <person name="Xiao G."/>
            <person name="Zheng P."/>
            <person name="Shang Y."/>
            <person name="Su Y."/>
            <person name="Zhang X."/>
            <person name="Liu X."/>
            <person name="Zhan S."/>
            <person name="St Leger R.J."/>
            <person name="Wang C."/>
        </authorList>
    </citation>
    <scope>NUCLEOTIDE SEQUENCE [LARGE SCALE GENOMIC DNA]</scope>
    <source>
        <strain evidence="1 2">ARSEF 549</strain>
    </source>
</reference>
<gene>
    <name evidence="1" type="ORF">MAN_10549</name>
</gene>
<comment type="caution">
    <text evidence="1">The sequence shown here is derived from an EMBL/GenBank/DDBJ whole genome shotgun (WGS) entry which is preliminary data.</text>
</comment>
<organism evidence="1 2">
    <name type="scientific">Metarhizium anisopliae (strain ARSEF 549)</name>
    <dbReference type="NCBI Taxonomy" id="3151832"/>
    <lineage>
        <taxon>Eukaryota</taxon>
        <taxon>Fungi</taxon>
        <taxon>Dikarya</taxon>
        <taxon>Ascomycota</taxon>
        <taxon>Pezizomycotina</taxon>
        <taxon>Sordariomycetes</taxon>
        <taxon>Hypocreomycetidae</taxon>
        <taxon>Hypocreales</taxon>
        <taxon>Clavicipitaceae</taxon>
        <taxon>Metarhizium</taxon>
    </lineage>
</organism>
<dbReference type="GO" id="GO:0016705">
    <property type="term" value="F:oxidoreductase activity, acting on paired donors, with incorporation or reduction of molecular oxygen"/>
    <property type="evidence" value="ECO:0007669"/>
    <property type="project" value="InterPro"/>
</dbReference>
<evidence type="ECO:0000313" key="2">
    <source>
        <dbReference type="Proteomes" id="UP000031186"/>
    </source>
</evidence>
<dbReference type="EMBL" id="AZNF01000026">
    <property type="protein sequence ID" value="KID59608.1"/>
    <property type="molecule type" value="Genomic_DNA"/>
</dbReference>
<dbReference type="VEuPathDB" id="FungiDB:MAN_10549"/>
<dbReference type="InterPro" id="IPR036396">
    <property type="entry name" value="Cyt_P450_sf"/>
</dbReference>
<proteinExistence type="predicted"/>
<name>A0A0B4EMZ9_METAF</name>
<sequence length="171" mass="19439">MLTRAPQLRRRSLNISLKPGKRCVSTSPFALANDIITEYTFGEGYDCLKNDDFQKDFKRILLSAVQTGAFIRQLPWVVGLVRRIPPWVVGRISKDFLAVLNWEGVVRRRVESFLIEKRKLNNEAATASVLTRLLDNDLPDDEKSFQRLVDEGKSLMGVGSKTTSWTLTLLI</sequence>
<dbReference type="Gene3D" id="1.10.630.10">
    <property type="entry name" value="Cytochrome P450"/>
    <property type="match status" value="1"/>
</dbReference>
<feature type="non-terminal residue" evidence="1">
    <location>
        <position position="1"/>
    </location>
</feature>
<accession>A0A0B4EMZ9</accession>
<protein>
    <submittedName>
        <fullName evidence="1">Cytochrome P450</fullName>
    </submittedName>
</protein>